<dbReference type="AlphaFoldDB" id="A0A174ZGZ0"/>
<dbReference type="GeneID" id="41356488"/>
<dbReference type="OMA" id="CQVNLDE"/>
<name>A0A174ZGZ0_9FIRM</name>
<dbReference type="EMBL" id="WKRD01000008">
    <property type="protein sequence ID" value="MSC58029.1"/>
    <property type="molecule type" value="Genomic_DNA"/>
</dbReference>
<dbReference type="Proteomes" id="UP000095780">
    <property type="component" value="Unassembled WGS sequence"/>
</dbReference>
<evidence type="ECO:0000259" key="1">
    <source>
        <dbReference type="Pfam" id="PF20076"/>
    </source>
</evidence>
<dbReference type="Pfam" id="PF20076">
    <property type="entry name" value="DUF6472"/>
    <property type="match status" value="1"/>
</dbReference>
<dbReference type="EMBL" id="QSHM01000008">
    <property type="protein sequence ID" value="RHC12977.1"/>
    <property type="molecule type" value="Genomic_DNA"/>
</dbReference>
<protein>
    <recommendedName>
        <fullName evidence="1">DUF6472 domain-containing protein</fullName>
    </recommendedName>
</protein>
<evidence type="ECO:0000313" key="9">
    <source>
        <dbReference type="Proteomes" id="UP000095780"/>
    </source>
</evidence>
<reference evidence="10 11" key="2">
    <citation type="submission" date="2018-08" db="EMBL/GenBank/DDBJ databases">
        <title>A genome reference for cultivated species of the human gut microbiota.</title>
        <authorList>
            <person name="Zou Y."/>
            <person name="Xue W."/>
            <person name="Luo G."/>
        </authorList>
    </citation>
    <scope>NUCLEOTIDE SEQUENCE [LARGE SCALE GENOMIC DNA]</scope>
    <source>
        <strain evidence="7 11">AF36-7BH</strain>
        <strain evidence="6 10">AM32-2AC</strain>
        <strain evidence="5 12">AM37-3BH</strain>
    </source>
</reference>
<accession>A0A174ZGZ0</accession>
<evidence type="ECO:0000313" key="8">
    <source>
        <dbReference type="Proteomes" id="UP000095621"/>
    </source>
</evidence>
<evidence type="ECO:0000313" key="6">
    <source>
        <dbReference type="EMBL" id="RHD07481.1"/>
    </source>
</evidence>
<dbReference type="Proteomes" id="UP000284794">
    <property type="component" value="Unassembled WGS sequence"/>
</dbReference>
<evidence type="ECO:0000313" key="11">
    <source>
        <dbReference type="Proteomes" id="UP000285201"/>
    </source>
</evidence>
<gene>
    <name evidence="7" type="ORF">DW007_06800</name>
    <name evidence="6" type="ORF">DW811_09825</name>
    <name evidence="5" type="ORF">DW858_08310</name>
    <name evidence="2" type="ORF">ERS852490_01783</name>
    <name evidence="3" type="ORF">ERS852492_01148</name>
    <name evidence="4" type="ORF">GKE48_11345</name>
</gene>
<dbReference type="Proteomes" id="UP000285844">
    <property type="component" value="Unassembled WGS sequence"/>
</dbReference>
<evidence type="ECO:0000313" key="13">
    <source>
        <dbReference type="Proteomes" id="UP000481964"/>
    </source>
</evidence>
<dbReference type="OrthoDB" id="1823132at2"/>
<evidence type="ECO:0000313" key="5">
    <source>
        <dbReference type="EMBL" id="RHC12977.1"/>
    </source>
</evidence>
<dbReference type="EMBL" id="QROY01000004">
    <property type="protein sequence ID" value="RHL69237.1"/>
    <property type="molecule type" value="Genomic_DNA"/>
</dbReference>
<dbReference type="RefSeq" id="WP_012740059.1">
    <property type="nucleotide sequence ID" value="NZ_CABIXW010000003.1"/>
</dbReference>
<dbReference type="Proteomes" id="UP000095621">
    <property type="component" value="Unassembled WGS sequence"/>
</dbReference>
<feature type="domain" description="DUF6472" evidence="1">
    <location>
        <begin position="5"/>
        <end position="60"/>
    </location>
</feature>
<evidence type="ECO:0000313" key="10">
    <source>
        <dbReference type="Proteomes" id="UP000284794"/>
    </source>
</evidence>
<evidence type="ECO:0000313" key="3">
    <source>
        <dbReference type="EMBL" id="CUQ83251.1"/>
    </source>
</evidence>
<dbReference type="Proteomes" id="UP000285201">
    <property type="component" value="Unassembled WGS sequence"/>
</dbReference>
<dbReference type="EMBL" id="CZBU01000004">
    <property type="protein sequence ID" value="CUQ77874.1"/>
    <property type="molecule type" value="Genomic_DNA"/>
</dbReference>
<evidence type="ECO:0000313" key="2">
    <source>
        <dbReference type="EMBL" id="CUQ77874.1"/>
    </source>
</evidence>
<proteinExistence type="predicted"/>
<dbReference type="InterPro" id="IPR045525">
    <property type="entry name" value="DUF6472"/>
</dbReference>
<dbReference type="EMBL" id="CZBV01000003">
    <property type="protein sequence ID" value="CUQ83251.1"/>
    <property type="molecule type" value="Genomic_DNA"/>
</dbReference>
<evidence type="ECO:0000313" key="12">
    <source>
        <dbReference type="Proteomes" id="UP000285844"/>
    </source>
</evidence>
<dbReference type="EMBL" id="QSIS01000013">
    <property type="protein sequence ID" value="RHD07481.1"/>
    <property type="molecule type" value="Genomic_DNA"/>
</dbReference>
<organism evidence="3 9">
    <name type="scientific">Lachnospira eligens</name>
    <dbReference type="NCBI Taxonomy" id="39485"/>
    <lineage>
        <taxon>Bacteria</taxon>
        <taxon>Bacillati</taxon>
        <taxon>Bacillota</taxon>
        <taxon>Clostridia</taxon>
        <taxon>Lachnospirales</taxon>
        <taxon>Lachnospiraceae</taxon>
        <taxon>Lachnospira</taxon>
    </lineage>
</organism>
<reference evidence="8 9" key="1">
    <citation type="submission" date="2015-09" db="EMBL/GenBank/DDBJ databases">
        <authorList>
            <consortium name="Pathogen Informatics"/>
        </authorList>
    </citation>
    <scope>NUCLEOTIDE SEQUENCE [LARGE SCALE GENOMIC DNA]</scope>
    <source>
        <strain evidence="2 8">2789STDY5834875</strain>
        <strain evidence="3 9">2789STDY5834878</strain>
    </source>
</reference>
<reference evidence="4 13" key="3">
    <citation type="journal article" date="2019" name="Nat. Med.">
        <title>A library of human gut bacterial isolates paired with longitudinal multiomics data enables mechanistic microbiome research.</title>
        <authorList>
            <person name="Poyet M."/>
            <person name="Groussin M."/>
            <person name="Gibbons S.M."/>
            <person name="Avila-Pacheco J."/>
            <person name="Jiang X."/>
            <person name="Kearney S.M."/>
            <person name="Perrotta A.R."/>
            <person name="Berdy B."/>
            <person name="Zhao S."/>
            <person name="Lieberman T.D."/>
            <person name="Swanson P.K."/>
            <person name="Smith M."/>
            <person name="Roesemann S."/>
            <person name="Alexander J.E."/>
            <person name="Rich S.A."/>
            <person name="Livny J."/>
            <person name="Vlamakis H."/>
            <person name="Clish C."/>
            <person name="Bullock K."/>
            <person name="Deik A."/>
            <person name="Scott J."/>
            <person name="Pierce K.A."/>
            <person name="Xavier R.J."/>
            <person name="Alm E.J."/>
        </authorList>
    </citation>
    <scope>NUCLEOTIDE SEQUENCE [LARGE SCALE GENOMIC DNA]</scope>
    <source>
        <strain evidence="4 13">BIOML-A1</strain>
    </source>
</reference>
<evidence type="ECO:0000313" key="7">
    <source>
        <dbReference type="EMBL" id="RHL69237.1"/>
    </source>
</evidence>
<dbReference type="Proteomes" id="UP000481964">
    <property type="component" value="Unassembled WGS sequence"/>
</dbReference>
<sequence>MSSQYNCDYCNNLVYDEEIEGYVCDVDMDEDDYARLLSSSYKQCPYYQSNDEYKIVRHQM</sequence>
<evidence type="ECO:0000313" key="4">
    <source>
        <dbReference type="EMBL" id="MSC58029.1"/>
    </source>
</evidence>